<dbReference type="FunFam" id="1.20.1390.10:FF:000001">
    <property type="entry name" value="RNA-binding protein 26 isoform X2"/>
    <property type="match status" value="1"/>
</dbReference>
<dbReference type="Proteomes" id="UP001152803">
    <property type="component" value="Unassembled WGS sequence"/>
</dbReference>
<evidence type="ECO:0000313" key="10">
    <source>
        <dbReference type="EMBL" id="KAJ8282288.1"/>
    </source>
</evidence>
<evidence type="ECO:0000256" key="1">
    <source>
        <dbReference type="ARBA" id="ARBA00022723"/>
    </source>
</evidence>
<dbReference type="SMART" id="SM00356">
    <property type="entry name" value="ZnF_C3H1"/>
    <property type="match status" value="1"/>
</dbReference>
<keyword evidence="2 7" id="KW-0863">Zinc-finger</keyword>
<keyword evidence="4" id="KW-0694">RNA-binding</keyword>
<dbReference type="SUPFAM" id="SSF90229">
    <property type="entry name" value="CCCH zinc finger"/>
    <property type="match status" value="1"/>
</dbReference>
<accession>A0A9Q1DUY6</accession>
<feature type="region of interest" description="Disordered" evidence="8">
    <location>
        <begin position="95"/>
        <end position="159"/>
    </location>
</feature>
<dbReference type="InterPro" id="IPR000571">
    <property type="entry name" value="Znf_CCCH"/>
</dbReference>
<dbReference type="GO" id="GO:0008270">
    <property type="term" value="F:zinc ion binding"/>
    <property type="evidence" value="ECO:0007669"/>
    <property type="project" value="UniProtKB-KW"/>
</dbReference>
<sequence length="285" mass="32189">MIIENVEALKSWLAKLLEPICDADPSALANYVVALVKKDKPEKDLRALCADQLDVFLQKETTGFVDKLFECLTTKNYLGNPEPIKEIKVEPKLAVLKQEDREEPGNAEEERDGRRRRSPLRNRSDINESRARDDRRRDDRKRQHRSKFEQERKEQEGYIPTAVPACSSLLPLPPPPPPHHQLSSGAPVLPSSVTVVVPAHLPDGTSESWSNYFSNHSEGKQFNKSGSLKRRCRDYDEKGFCVRGDLCPFDHGNDPLIVDDVTLPTMIPFPPRPACHPPLGCPCPR</sequence>
<evidence type="ECO:0000313" key="11">
    <source>
        <dbReference type="Proteomes" id="UP001152803"/>
    </source>
</evidence>
<feature type="compositionally biased region" description="Basic and acidic residues" evidence="8">
    <location>
        <begin position="95"/>
        <end position="104"/>
    </location>
</feature>
<dbReference type="InterPro" id="IPR036855">
    <property type="entry name" value="Znf_CCCH_sf"/>
</dbReference>
<keyword evidence="3 7" id="KW-0862">Zinc</keyword>
<dbReference type="EMBL" id="JAFJMO010000003">
    <property type="protein sequence ID" value="KAJ8282288.1"/>
    <property type="molecule type" value="Genomic_DNA"/>
</dbReference>
<dbReference type="OrthoDB" id="443401at2759"/>
<dbReference type="Pfam" id="PF00642">
    <property type="entry name" value="zf-CCCH"/>
    <property type="match status" value="1"/>
</dbReference>
<keyword evidence="5" id="KW-0175">Coiled coil</keyword>
<dbReference type="Gene3D" id="1.20.1390.10">
    <property type="entry name" value="PWI domain"/>
    <property type="match status" value="1"/>
</dbReference>
<name>A0A9Q1DUY6_CONCO</name>
<reference evidence="10" key="1">
    <citation type="journal article" date="2023" name="Science">
        <title>Genome structures resolve the early diversification of teleost fishes.</title>
        <authorList>
            <person name="Parey E."/>
            <person name="Louis A."/>
            <person name="Montfort J."/>
            <person name="Bouchez O."/>
            <person name="Roques C."/>
            <person name="Iampietro C."/>
            <person name="Lluch J."/>
            <person name="Castinel A."/>
            <person name="Donnadieu C."/>
            <person name="Desvignes T."/>
            <person name="Floi Bucao C."/>
            <person name="Jouanno E."/>
            <person name="Wen M."/>
            <person name="Mejri S."/>
            <person name="Dirks R."/>
            <person name="Jansen H."/>
            <person name="Henkel C."/>
            <person name="Chen W.J."/>
            <person name="Zahm M."/>
            <person name="Cabau C."/>
            <person name="Klopp C."/>
            <person name="Thompson A.W."/>
            <person name="Robinson-Rechavi M."/>
            <person name="Braasch I."/>
            <person name="Lecointre G."/>
            <person name="Bobe J."/>
            <person name="Postlethwait J.H."/>
            <person name="Berthelot C."/>
            <person name="Roest Crollius H."/>
            <person name="Guiguen Y."/>
        </authorList>
    </citation>
    <scope>NUCLEOTIDE SEQUENCE</scope>
    <source>
        <strain evidence="10">Concon-B</strain>
    </source>
</reference>
<dbReference type="GO" id="GO:0003723">
    <property type="term" value="F:RNA binding"/>
    <property type="evidence" value="ECO:0007669"/>
    <property type="project" value="UniProtKB-KW"/>
</dbReference>
<dbReference type="AlphaFoldDB" id="A0A9Q1DUY6"/>
<evidence type="ECO:0000256" key="4">
    <source>
        <dbReference type="ARBA" id="ARBA00022884"/>
    </source>
</evidence>
<feature type="domain" description="C3H1-type" evidence="9">
    <location>
        <begin position="226"/>
        <end position="254"/>
    </location>
</feature>
<evidence type="ECO:0000256" key="5">
    <source>
        <dbReference type="ARBA" id="ARBA00023054"/>
    </source>
</evidence>
<keyword evidence="1 7" id="KW-0479">Metal-binding</keyword>
<evidence type="ECO:0000256" key="2">
    <source>
        <dbReference type="ARBA" id="ARBA00022771"/>
    </source>
</evidence>
<comment type="caution">
    <text evidence="10">The sequence shown here is derived from an EMBL/GenBank/DDBJ whole genome shotgun (WGS) entry which is preliminary data.</text>
</comment>
<feature type="region of interest" description="Disordered" evidence="8">
    <location>
        <begin position="165"/>
        <end position="184"/>
    </location>
</feature>
<dbReference type="PANTHER" id="PTHR14398:SF1">
    <property type="entry name" value="RNA-BINDING PROTEIN 27"/>
    <property type="match status" value="1"/>
</dbReference>
<dbReference type="Pfam" id="PF01480">
    <property type="entry name" value="PWI"/>
    <property type="match status" value="1"/>
</dbReference>
<protein>
    <recommendedName>
        <fullName evidence="9">C3H1-type domain-containing protein</fullName>
    </recommendedName>
</protein>
<proteinExistence type="predicted"/>
<dbReference type="InterPro" id="IPR045137">
    <property type="entry name" value="RBM26/27"/>
</dbReference>
<evidence type="ECO:0000256" key="3">
    <source>
        <dbReference type="ARBA" id="ARBA00022833"/>
    </source>
</evidence>
<feature type="zinc finger region" description="C3H1-type" evidence="7">
    <location>
        <begin position="226"/>
        <end position="254"/>
    </location>
</feature>
<keyword evidence="11" id="KW-1185">Reference proteome</keyword>
<organism evidence="10 11">
    <name type="scientific">Conger conger</name>
    <name type="common">Conger eel</name>
    <name type="synonym">Muraena conger</name>
    <dbReference type="NCBI Taxonomy" id="82655"/>
    <lineage>
        <taxon>Eukaryota</taxon>
        <taxon>Metazoa</taxon>
        <taxon>Chordata</taxon>
        <taxon>Craniata</taxon>
        <taxon>Vertebrata</taxon>
        <taxon>Euteleostomi</taxon>
        <taxon>Actinopterygii</taxon>
        <taxon>Neopterygii</taxon>
        <taxon>Teleostei</taxon>
        <taxon>Anguilliformes</taxon>
        <taxon>Congridae</taxon>
        <taxon>Conger</taxon>
    </lineage>
</organism>
<comment type="function">
    <text evidence="6">May be involved in the turnover of nuclear polyadenylated (pA+) RNA.</text>
</comment>
<evidence type="ECO:0000256" key="8">
    <source>
        <dbReference type="SAM" id="MobiDB-lite"/>
    </source>
</evidence>
<dbReference type="GO" id="GO:0005634">
    <property type="term" value="C:nucleus"/>
    <property type="evidence" value="ECO:0007669"/>
    <property type="project" value="TreeGrafter"/>
</dbReference>
<dbReference type="PROSITE" id="PS50103">
    <property type="entry name" value="ZF_C3H1"/>
    <property type="match status" value="1"/>
</dbReference>
<evidence type="ECO:0000256" key="7">
    <source>
        <dbReference type="PROSITE-ProRule" id="PRU00723"/>
    </source>
</evidence>
<evidence type="ECO:0000259" key="9">
    <source>
        <dbReference type="PROSITE" id="PS50103"/>
    </source>
</evidence>
<dbReference type="PANTHER" id="PTHR14398">
    <property type="entry name" value="RNA RECOGNITION RRM/RNP DOMAIN"/>
    <property type="match status" value="1"/>
</dbReference>
<feature type="compositionally biased region" description="Basic and acidic residues" evidence="8">
    <location>
        <begin position="122"/>
        <end position="156"/>
    </location>
</feature>
<evidence type="ECO:0000256" key="6">
    <source>
        <dbReference type="ARBA" id="ARBA00043866"/>
    </source>
</evidence>
<dbReference type="InterPro" id="IPR002483">
    <property type="entry name" value="PWI_dom"/>
</dbReference>
<gene>
    <name evidence="10" type="ORF">COCON_G00048070</name>
</gene>